<reference evidence="3" key="2">
    <citation type="submission" date="2015-01" db="EMBL/GenBank/DDBJ databases">
        <title>Evolutionary Origins and Diversification of the Mycorrhizal Mutualists.</title>
        <authorList>
            <consortium name="DOE Joint Genome Institute"/>
            <consortium name="Mycorrhizal Genomics Consortium"/>
            <person name="Kohler A."/>
            <person name="Kuo A."/>
            <person name="Nagy L.G."/>
            <person name="Floudas D."/>
            <person name="Copeland A."/>
            <person name="Barry K.W."/>
            <person name="Cichocki N."/>
            <person name="Veneault-Fourrey C."/>
            <person name="LaButti K."/>
            <person name="Lindquist E.A."/>
            <person name="Lipzen A."/>
            <person name="Lundell T."/>
            <person name="Morin E."/>
            <person name="Murat C."/>
            <person name="Riley R."/>
            <person name="Ohm R."/>
            <person name="Sun H."/>
            <person name="Tunlid A."/>
            <person name="Henrissat B."/>
            <person name="Grigoriev I.V."/>
            <person name="Hibbett D.S."/>
            <person name="Martin F."/>
        </authorList>
    </citation>
    <scope>NUCLEOTIDE SEQUENCE [LARGE SCALE GENOMIC DNA]</scope>
    <source>
        <strain evidence="3">441</strain>
    </source>
</reference>
<evidence type="ECO:0000256" key="1">
    <source>
        <dbReference type="SAM" id="MobiDB-lite"/>
    </source>
</evidence>
<feature type="region of interest" description="Disordered" evidence="1">
    <location>
        <begin position="75"/>
        <end position="96"/>
    </location>
</feature>
<feature type="compositionally biased region" description="Gly residues" evidence="1">
    <location>
        <begin position="86"/>
        <end position="96"/>
    </location>
</feature>
<dbReference type="HOGENOM" id="CLU_2360557_0_0_1"/>
<name>A0A0C9ZDF9_9AGAM</name>
<reference evidence="2 3" key="1">
    <citation type="submission" date="2014-04" db="EMBL/GenBank/DDBJ databases">
        <authorList>
            <consortium name="DOE Joint Genome Institute"/>
            <person name="Kuo A."/>
            <person name="Kohler A."/>
            <person name="Costa M.D."/>
            <person name="Nagy L.G."/>
            <person name="Floudas D."/>
            <person name="Copeland A."/>
            <person name="Barry K.W."/>
            <person name="Cichocki N."/>
            <person name="Veneault-Fourrey C."/>
            <person name="LaButti K."/>
            <person name="Lindquist E.A."/>
            <person name="Lipzen A."/>
            <person name="Lundell T."/>
            <person name="Morin E."/>
            <person name="Murat C."/>
            <person name="Sun H."/>
            <person name="Tunlid A."/>
            <person name="Henrissat B."/>
            <person name="Grigoriev I.V."/>
            <person name="Hibbett D.S."/>
            <person name="Martin F."/>
            <person name="Nordberg H.P."/>
            <person name="Cantor M.N."/>
            <person name="Hua S.X."/>
        </authorList>
    </citation>
    <scope>NUCLEOTIDE SEQUENCE [LARGE SCALE GENOMIC DNA]</scope>
    <source>
        <strain evidence="2 3">441</strain>
    </source>
</reference>
<dbReference type="EMBL" id="KN833764">
    <property type="protein sequence ID" value="KIK20487.1"/>
    <property type="molecule type" value="Genomic_DNA"/>
</dbReference>
<evidence type="ECO:0000313" key="2">
    <source>
        <dbReference type="EMBL" id="KIK20487.1"/>
    </source>
</evidence>
<proteinExistence type="predicted"/>
<dbReference type="Proteomes" id="UP000054018">
    <property type="component" value="Unassembled WGS sequence"/>
</dbReference>
<evidence type="ECO:0000313" key="3">
    <source>
        <dbReference type="Proteomes" id="UP000054018"/>
    </source>
</evidence>
<sequence>MAITSTNLSHTKLATMPSATQAQGSKSEEIALNNLRSIIQQLTNRQPETPHDILAEAALLMKILPAENARMKQQLNKTGITSGGTVVSGGTGTGRA</sequence>
<dbReference type="AlphaFoldDB" id="A0A0C9ZDF9"/>
<keyword evidence="3" id="KW-1185">Reference proteome</keyword>
<gene>
    <name evidence="2" type="ORF">PISMIDRAFT_682310</name>
</gene>
<protein>
    <submittedName>
        <fullName evidence="2">Uncharacterized protein</fullName>
    </submittedName>
</protein>
<accession>A0A0C9ZDF9</accession>
<feature type="compositionally biased region" description="Polar residues" evidence="1">
    <location>
        <begin position="1"/>
        <end position="25"/>
    </location>
</feature>
<feature type="region of interest" description="Disordered" evidence="1">
    <location>
        <begin position="1"/>
        <end position="27"/>
    </location>
</feature>
<dbReference type="OrthoDB" id="10280689at2759"/>
<organism evidence="2 3">
    <name type="scientific">Pisolithus microcarpus 441</name>
    <dbReference type="NCBI Taxonomy" id="765257"/>
    <lineage>
        <taxon>Eukaryota</taxon>
        <taxon>Fungi</taxon>
        <taxon>Dikarya</taxon>
        <taxon>Basidiomycota</taxon>
        <taxon>Agaricomycotina</taxon>
        <taxon>Agaricomycetes</taxon>
        <taxon>Agaricomycetidae</taxon>
        <taxon>Boletales</taxon>
        <taxon>Sclerodermatineae</taxon>
        <taxon>Pisolithaceae</taxon>
        <taxon>Pisolithus</taxon>
    </lineage>
</organism>